<keyword evidence="1" id="KW-0472">Membrane</keyword>
<evidence type="ECO:0000313" key="2">
    <source>
        <dbReference type="EMBL" id="MDL5030866.1"/>
    </source>
</evidence>
<organism evidence="2 3">
    <name type="scientific">Roseateles subflavus</name>
    <dbReference type="NCBI Taxonomy" id="3053353"/>
    <lineage>
        <taxon>Bacteria</taxon>
        <taxon>Pseudomonadati</taxon>
        <taxon>Pseudomonadota</taxon>
        <taxon>Betaproteobacteria</taxon>
        <taxon>Burkholderiales</taxon>
        <taxon>Sphaerotilaceae</taxon>
        <taxon>Roseateles</taxon>
    </lineage>
</organism>
<sequence>MNGSTDMLSTLAQGLALGAGATALMDLWLMGLRRAGVATLDFALLGRWAGHLPQGRWRHEAIAKARPVRGERALGWLVHYAVGLLFAALLLAWQGPAWLDAPRLAPALLLGLATVAAPLLLMQPAMGAGLAGRRKGPVGPQVLRSAVNHLVFGLGLYLSALAIQLLRAAA</sequence>
<protein>
    <submittedName>
        <fullName evidence="2">DUF2938 family protein</fullName>
    </submittedName>
</protein>
<proteinExistence type="predicted"/>
<name>A0ABT7LH29_9BURK</name>
<dbReference type="RefSeq" id="WP_285980992.1">
    <property type="nucleotide sequence ID" value="NZ_JASVDS010000001.1"/>
</dbReference>
<accession>A0ABT7LH29</accession>
<feature type="transmembrane region" description="Helical" evidence="1">
    <location>
        <begin position="105"/>
        <end position="126"/>
    </location>
</feature>
<feature type="transmembrane region" description="Helical" evidence="1">
    <location>
        <begin position="73"/>
        <end position="93"/>
    </location>
</feature>
<evidence type="ECO:0000313" key="3">
    <source>
        <dbReference type="Proteomes" id="UP001238603"/>
    </source>
</evidence>
<evidence type="ECO:0000256" key="1">
    <source>
        <dbReference type="SAM" id="Phobius"/>
    </source>
</evidence>
<reference evidence="2 3" key="1">
    <citation type="submission" date="2023-06" db="EMBL/GenBank/DDBJ databases">
        <title>Pelomonas sp. APW6 16S ribosomal RNA gene genome sequencing and assembly.</title>
        <authorList>
            <person name="Woo H."/>
        </authorList>
    </citation>
    <scope>NUCLEOTIDE SEQUENCE [LARGE SCALE GENOMIC DNA]</scope>
    <source>
        <strain evidence="2 3">APW6</strain>
    </source>
</reference>
<feature type="transmembrane region" description="Helical" evidence="1">
    <location>
        <begin position="146"/>
        <end position="166"/>
    </location>
</feature>
<gene>
    <name evidence="2" type="ORF">QRD43_03015</name>
</gene>
<dbReference type="InterPro" id="IPR021329">
    <property type="entry name" value="DUF2938"/>
</dbReference>
<comment type="caution">
    <text evidence="2">The sequence shown here is derived from an EMBL/GenBank/DDBJ whole genome shotgun (WGS) entry which is preliminary data.</text>
</comment>
<dbReference type="Pfam" id="PF11158">
    <property type="entry name" value="DUF2938"/>
    <property type="match status" value="1"/>
</dbReference>
<keyword evidence="3" id="KW-1185">Reference proteome</keyword>
<keyword evidence="1" id="KW-0812">Transmembrane</keyword>
<dbReference type="Proteomes" id="UP001238603">
    <property type="component" value="Unassembled WGS sequence"/>
</dbReference>
<dbReference type="EMBL" id="JASVDS010000001">
    <property type="protein sequence ID" value="MDL5030866.1"/>
    <property type="molecule type" value="Genomic_DNA"/>
</dbReference>
<keyword evidence="1" id="KW-1133">Transmembrane helix</keyword>